<dbReference type="AlphaFoldDB" id="A0A8X7BN59"/>
<reference evidence="3" key="1">
    <citation type="submission" date="2020-08" db="EMBL/GenBank/DDBJ databases">
        <title>Multicomponent nature underlies the extraordinary mechanical properties of spider dragline silk.</title>
        <authorList>
            <person name="Kono N."/>
            <person name="Nakamura H."/>
            <person name="Mori M."/>
            <person name="Yoshida Y."/>
            <person name="Ohtoshi R."/>
            <person name="Malay A.D."/>
            <person name="Moran D.A.P."/>
            <person name="Tomita M."/>
            <person name="Numata K."/>
            <person name="Arakawa K."/>
        </authorList>
    </citation>
    <scope>NUCLEOTIDE SEQUENCE</scope>
</reference>
<dbReference type="GO" id="GO:0036158">
    <property type="term" value="P:outer dynein arm assembly"/>
    <property type="evidence" value="ECO:0007669"/>
    <property type="project" value="TreeGrafter"/>
</dbReference>
<dbReference type="InterPro" id="IPR011990">
    <property type="entry name" value="TPR-like_helical_dom_sf"/>
</dbReference>
<dbReference type="Gene3D" id="2.60.40.790">
    <property type="match status" value="1"/>
</dbReference>
<proteinExistence type="predicted"/>
<dbReference type="EMBL" id="BMAV01000294">
    <property type="protein sequence ID" value="GFY37440.1"/>
    <property type="molecule type" value="Genomic_DNA"/>
</dbReference>
<comment type="caution">
    <text evidence="3">The sequence shown here is derived from an EMBL/GenBank/DDBJ whole genome shotgun (WGS) entry which is preliminary data.</text>
</comment>
<accession>A0A8X7BN59</accession>
<evidence type="ECO:0000256" key="1">
    <source>
        <dbReference type="SAM" id="Coils"/>
    </source>
</evidence>
<name>A0A8X7BN59_9ARAC</name>
<dbReference type="Proteomes" id="UP000886998">
    <property type="component" value="Unassembled WGS sequence"/>
</dbReference>
<evidence type="ECO:0000313" key="3">
    <source>
        <dbReference type="EMBL" id="GFY37440.1"/>
    </source>
</evidence>
<feature type="domain" description="CS" evidence="2">
    <location>
        <begin position="5"/>
        <end position="89"/>
    </location>
</feature>
<keyword evidence="1" id="KW-0175">Coiled coil</keyword>
<organism evidence="3 4">
    <name type="scientific">Trichonephila inaurata madagascariensis</name>
    <dbReference type="NCBI Taxonomy" id="2747483"/>
    <lineage>
        <taxon>Eukaryota</taxon>
        <taxon>Metazoa</taxon>
        <taxon>Ecdysozoa</taxon>
        <taxon>Arthropoda</taxon>
        <taxon>Chelicerata</taxon>
        <taxon>Arachnida</taxon>
        <taxon>Araneae</taxon>
        <taxon>Araneomorphae</taxon>
        <taxon>Entelegynae</taxon>
        <taxon>Araneoidea</taxon>
        <taxon>Nephilidae</taxon>
        <taxon>Trichonephila</taxon>
        <taxon>Trichonephila inaurata</taxon>
    </lineage>
</organism>
<dbReference type="InterPro" id="IPR007052">
    <property type="entry name" value="CS_dom"/>
</dbReference>
<dbReference type="OrthoDB" id="6434408at2759"/>
<dbReference type="GO" id="GO:0036159">
    <property type="term" value="P:inner dynein arm assembly"/>
    <property type="evidence" value="ECO:0007669"/>
    <property type="project" value="TreeGrafter"/>
</dbReference>
<protein>
    <submittedName>
        <fullName evidence="3">Dynein assembly factor 4, axonemal</fullName>
    </submittedName>
</protein>
<dbReference type="PROSITE" id="PS51203">
    <property type="entry name" value="CS"/>
    <property type="match status" value="1"/>
</dbReference>
<dbReference type="PANTHER" id="PTHR46492">
    <property type="entry name" value="DYNEIN ASSEMBLY FACTOR 4, AXONEMAL"/>
    <property type="match status" value="1"/>
</dbReference>
<sequence length="346" mass="40104">MPLIITEKDTEWQESVDKLLITVPLTSRVDIKPTILITSKYLKISSPPYLWECFLFGDINPDNSFARIGHDSVSFELQKSVEELWNKLSHSEAESYRKEQREAAFGEHEKYLKETLEQKLQTKQNVQKESVRKQMELEEFERKMIEKEKMLENKKAAAEIKRKKEQLKAEMIAQKRKYLLQRAEQIPPTRKSGHITVSFTPRVFPTAARESQEAEEKEWLEKQLAASVSLKLDCTDLSPQERNPDWLKSKADLYSGRSACHLNLRNLHKAIEDSSKALELLVPPVPSNASDRKEVHKIRGSAFQQLHLYVEGLMDFEAAIKLDENDEELKRNAAALRDIIEKDTEE</sequence>
<dbReference type="SUPFAM" id="SSF48452">
    <property type="entry name" value="TPR-like"/>
    <property type="match status" value="1"/>
</dbReference>
<dbReference type="PANTHER" id="PTHR46492:SF1">
    <property type="entry name" value="DYNEIN AXONEMAL ASSEMBLY FACTOR 4"/>
    <property type="match status" value="1"/>
</dbReference>
<gene>
    <name evidence="3" type="primary">Dnaaf4</name>
    <name evidence="3" type="ORF">TNIN_26981</name>
</gene>
<evidence type="ECO:0000313" key="4">
    <source>
        <dbReference type="Proteomes" id="UP000886998"/>
    </source>
</evidence>
<dbReference type="SUPFAM" id="SSF49764">
    <property type="entry name" value="HSP20-like chaperones"/>
    <property type="match status" value="1"/>
</dbReference>
<dbReference type="Pfam" id="PF04969">
    <property type="entry name" value="CS"/>
    <property type="match status" value="1"/>
</dbReference>
<feature type="coiled-coil region" evidence="1">
    <location>
        <begin position="123"/>
        <end position="177"/>
    </location>
</feature>
<keyword evidence="4" id="KW-1185">Reference proteome</keyword>
<dbReference type="Gene3D" id="1.25.40.10">
    <property type="entry name" value="Tetratricopeptide repeat domain"/>
    <property type="match status" value="1"/>
</dbReference>
<dbReference type="InterPro" id="IPR052004">
    <property type="entry name" value="Dynein_assembly_factor_4"/>
</dbReference>
<evidence type="ECO:0000259" key="2">
    <source>
        <dbReference type="PROSITE" id="PS51203"/>
    </source>
</evidence>
<dbReference type="GO" id="GO:0003341">
    <property type="term" value="P:cilium movement"/>
    <property type="evidence" value="ECO:0007669"/>
    <property type="project" value="TreeGrafter"/>
</dbReference>
<dbReference type="InterPro" id="IPR008978">
    <property type="entry name" value="HSP20-like_chaperone"/>
</dbReference>